<comment type="subcellular location">
    <subcellularLocation>
        <location evidence="1">Cell outer membrane</location>
        <topology evidence="1">Multi-pass membrane protein</topology>
    </subcellularLocation>
</comment>
<keyword evidence="9" id="KW-1185">Reference proteome</keyword>
<name>A0A1G7H263_9BACT</name>
<gene>
    <name evidence="8" type="ORF">SAMN05444167_0887</name>
</gene>
<dbReference type="PANTHER" id="PTHR30069:SF46">
    <property type="entry name" value="OAR PROTEIN"/>
    <property type="match status" value="1"/>
</dbReference>
<sequence length="1096" mass="117746">MKRGIIIPIVLACVSAGVARGQVTDSQSISGTVTDATGASVPGASVTVTNEATKISVTVKTNGDGLYNALNLPVGTYTISTTMDGFKKSVVTGVALDVGAKPAVPVQLQVGGVGESVEVKAESVMIQTTTAEIGGVVTSTEATQIQLNGRNYIQLITLQPGVSQTVASGFAISGTYGVNGNSQSVNGIRTDSMNFFIDGVDNKDNGGGGNNFVNISPDSLQQFRNVASAYDASYGGSSGATVSVAIKSGGQSFHGNAYEYIRNDAIQAYPFRALSSYSVAPVKAPLRYNDFGWTLGGPIYIPGHFNASKEKLFFFAGQEYKRLRTSTVQNVTVPTPAAIAAAIATGPSTATGRAIAASVLQDPSGNFRYLSLGNNDQSEWLIKIDYHMNDKNQFSGSYVHDNVKVVGNPTNFVIYDRLIPGLTSNARWIHTFNSKMVNTAVGSFSGNIINEGVNIRPNPQFGKSVQRADYGMTYATLYNASTYIPQTTISGYGNPGTTPRQFDNYQRIYALKDDLSIVVGNHSMKTGAYFWRARKNQTAPPQLNGAFTFSNLAGLVAGNFASYTEGSNIPQIQARFTQFETYFQDDWTLSRRLTLNMGLRWQYMPPISSWPNNTAFFDPNFYDPTKAATVSGSTGLITNNPSPYNGLVLPGTGFSDKAKQVVAPSVYNNPQVTALFHNLPGGIINTVYNTFAPRVGFAYDLTGKQDTVIRGGYGMSYERVEGNYIYGAASQLPFVAVANLASAGNADSLGSIGTSAAPQNIGNSGDRNLNPPRIHNFSIGVQHKLFNNTSIEMNYVGSRSTSLTWVKDLNQGAAGTEQANPGVARNALRPYKGYGEIYQYTNGSHSNYNSLQARWQTRFNKGGLVGLAFTWSQCLANGSGYNYSPQDSTSLAADYGPCNFNQPKIFVASYVYPLPFWQHEQDWYKKALGGWQVSGITRIANGLPINIIQPSGLSVAGNLVTTASVAQRPNLVPGANPYAHNGKQYLNYAAFVQPAAGTYGNVHYDGILGPLFNNWDVALQKNIPIHESIGAEFRAEMFNAPNHLSPFGVGATLGSVQPNGTYQPNYSATGTYQNSFGQITSTADPRTMEFVLRINF</sequence>
<evidence type="ECO:0000313" key="9">
    <source>
        <dbReference type="Proteomes" id="UP000182427"/>
    </source>
</evidence>
<reference evidence="8 9" key="1">
    <citation type="submission" date="2016-10" db="EMBL/GenBank/DDBJ databases">
        <authorList>
            <person name="de Groot N.N."/>
        </authorList>
    </citation>
    <scope>NUCLEOTIDE SEQUENCE [LARGE SCALE GENOMIC DNA]</scope>
    <source>
        <strain evidence="8 9">GAS232</strain>
    </source>
</reference>
<dbReference type="Gene3D" id="2.60.40.1120">
    <property type="entry name" value="Carboxypeptidase-like, regulatory domain"/>
    <property type="match status" value="1"/>
</dbReference>
<keyword evidence="3" id="KW-1134">Transmembrane beta strand</keyword>
<proteinExistence type="predicted"/>
<keyword evidence="6" id="KW-0998">Cell outer membrane</keyword>
<dbReference type="PANTHER" id="PTHR30069">
    <property type="entry name" value="TONB-DEPENDENT OUTER MEMBRANE RECEPTOR"/>
    <property type="match status" value="1"/>
</dbReference>
<dbReference type="RefSeq" id="WP_083344093.1">
    <property type="nucleotide sequence ID" value="NZ_LT629690.1"/>
</dbReference>
<keyword evidence="8" id="KW-0675">Receptor</keyword>
<evidence type="ECO:0000256" key="2">
    <source>
        <dbReference type="ARBA" id="ARBA00022448"/>
    </source>
</evidence>
<dbReference type="Proteomes" id="UP000182427">
    <property type="component" value="Chromosome I"/>
</dbReference>
<dbReference type="SUPFAM" id="SSF56935">
    <property type="entry name" value="Porins"/>
    <property type="match status" value="1"/>
</dbReference>
<dbReference type="OrthoDB" id="97893at2"/>
<dbReference type="Pfam" id="PF13620">
    <property type="entry name" value="CarboxypepD_reg"/>
    <property type="match status" value="1"/>
</dbReference>
<keyword evidence="4" id="KW-0812">Transmembrane</keyword>
<dbReference type="GO" id="GO:0044718">
    <property type="term" value="P:siderophore transmembrane transport"/>
    <property type="evidence" value="ECO:0007669"/>
    <property type="project" value="TreeGrafter"/>
</dbReference>
<evidence type="ECO:0000256" key="1">
    <source>
        <dbReference type="ARBA" id="ARBA00004571"/>
    </source>
</evidence>
<dbReference type="EMBL" id="LT629690">
    <property type="protein sequence ID" value="SDE94404.1"/>
    <property type="molecule type" value="Genomic_DNA"/>
</dbReference>
<feature type="domain" description="TonB-dependent transporter Oar-like beta-barrel" evidence="7">
    <location>
        <begin position="246"/>
        <end position="1088"/>
    </location>
</feature>
<evidence type="ECO:0000313" key="8">
    <source>
        <dbReference type="EMBL" id="SDE94404.1"/>
    </source>
</evidence>
<evidence type="ECO:0000256" key="6">
    <source>
        <dbReference type="ARBA" id="ARBA00023237"/>
    </source>
</evidence>
<dbReference type="GO" id="GO:0009279">
    <property type="term" value="C:cell outer membrane"/>
    <property type="evidence" value="ECO:0007669"/>
    <property type="project" value="UniProtKB-SubCell"/>
</dbReference>
<evidence type="ECO:0000256" key="5">
    <source>
        <dbReference type="ARBA" id="ARBA00023136"/>
    </source>
</evidence>
<dbReference type="AlphaFoldDB" id="A0A1G7H263"/>
<accession>A0A1G7H263</accession>
<dbReference type="Pfam" id="PF25183">
    <property type="entry name" value="OMP_b-brl_4"/>
    <property type="match status" value="1"/>
</dbReference>
<dbReference type="InterPro" id="IPR039426">
    <property type="entry name" value="TonB-dep_rcpt-like"/>
</dbReference>
<dbReference type="GO" id="GO:0015344">
    <property type="term" value="F:siderophore uptake transmembrane transporter activity"/>
    <property type="evidence" value="ECO:0007669"/>
    <property type="project" value="TreeGrafter"/>
</dbReference>
<keyword evidence="2" id="KW-0813">Transport</keyword>
<dbReference type="InterPro" id="IPR057601">
    <property type="entry name" value="Oar-like_b-barrel"/>
</dbReference>
<evidence type="ECO:0000256" key="3">
    <source>
        <dbReference type="ARBA" id="ARBA00022452"/>
    </source>
</evidence>
<dbReference type="InterPro" id="IPR008969">
    <property type="entry name" value="CarboxyPept-like_regulatory"/>
</dbReference>
<dbReference type="SUPFAM" id="SSF49464">
    <property type="entry name" value="Carboxypeptidase regulatory domain-like"/>
    <property type="match status" value="1"/>
</dbReference>
<organism evidence="8 9">
    <name type="scientific">Terriglobus roseus</name>
    <dbReference type="NCBI Taxonomy" id="392734"/>
    <lineage>
        <taxon>Bacteria</taxon>
        <taxon>Pseudomonadati</taxon>
        <taxon>Acidobacteriota</taxon>
        <taxon>Terriglobia</taxon>
        <taxon>Terriglobales</taxon>
        <taxon>Acidobacteriaceae</taxon>
        <taxon>Terriglobus</taxon>
    </lineage>
</organism>
<evidence type="ECO:0000259" key="7">
    <source>
        <dbReference type="Pfam" id="PF25183"/>
    </source>
</evidence>
<keyword evidence="5" id="KW-0472">Membrane</keyword>
<protein>
    <submittedName>
        <fullName evidence="8">TonB-dependent Receptor Plug Domain</fullName>
    </submittedName>
</protein>
<dbReference type="Gene3D" id="2.40.170.20">
    <property type="entry name" value="TonB-dependent receptor, beta-barrel domain"/>
    <property type="match status" value="1"/>
</dbReference>
<evidence type="ECO:0000256" key="4">
    <source>
        <dbReference type="ARBA" id="ARBA00022692"/>
    </source>
</evidence>
<dbReference type="InterPro" id="IPR036942">
    <property type="entry name" value="Beta-barrel_TonB_sf"/>
</dbReference>